<dbReference type="SUPFAM" id="SSF161084">
    <property type="entry name" value="MAPEG domain-like"/>
    <property type="match status" value="1"/>
</dbReference>
<dbReference type="InterPro" id="IPR023352">
    <property type="entry name" value="MAPEG-like_dom_sf"/>
</dbReference>
<dbReference type="RefSeq" id="XP_033587938.1">
    <property type="nucleotide sequence ID" value="XM_033729974.1"/>
</dbReference>
<feature type="transmembrane region" description="Helical" evidence="5">
    <location>
        <begin position="15"/>
        <end position="34"/>
    </location>
</feature>
<dbReference type="GO" id="GO:0004602">
    <property type="term" value="F:glutathione peroxidase activity"/>
    <property type="evidence" value="ECO:0007669"/>
    <property type="project" value="TreeGrafter"/>
</dbReference>
<gene>
    <name evidence="6" type="ORF">BDY17DRAFT_187367</name>
</gene>
<dbReference type="AlphaFoldDB" id="A0A6A6PMM8"/>
<dbReference type="InterPro" id="IPR001129">
    <property type="entry name" value="Membr-assoc_MAPEG"/>
</dbReference>
<evidence type="ECO:0008006" key="8">
    <source>
        <dbReference type="Google" id="ProtNLM"/>
    </source>
</evidence>
<comment type="subcellular location">
    <subcellularLocation>
        <location evidence="1">Membrane</location>
        <topology evidence="1">Multi-pass membrane protein</topology>
    </subcellularLocation>
</comment>
<evidence type="ECO:0000313" key="6">
    <source>
        <dbReference type="EMBL" id="KAF2481368.1"/>
    </source>
</evidence>
<name>A0A6A6PMM8_9PEZI</name>
<dbReference type="Proteomes" id="UP000799767">
    <property type="component" value="Unassembled WGS sequence"/>
</dbReference>
<dbReference type="PANTHER" id="PTHR10250">
    <property type="entry name" value="MICROSOMAL GLUTATHIONE S-TRANSFERASE"/>
    <property type="match status" value="1"/>
</dbReference>
<sequence>MSTGALTSALLPKDYGYVIISAAASFGLGMWHAYRIVPFRKRAGVKYPRYYAENSDITNAESAEKKQALYLYNCAQRAHGNWMENHPPFVIALLVAGLRYPIASTALAVGWMVFRTLYAVGYTRSDKTDGKGRLIGTPASFLQLGLYGLMAWTGYTMVR</sequence>
<reference evidence="6" key="1">
    <citation type="journal article" date="2020" name="Stud. Mycol.">
        <title>101 Dothideomycetes genomes: a test case for predicting lifestyles and emergence of pathogens.</title>
        <authorList>
            <person name="Haridas S."/>
            <person name="Albert R."/>
            <person name="Binder M."/>
            <person name="Bloem J."/>
            <person name="Labutti K."/>
            <person name="Salamov A."/>
            <person name="Andreopoulos B."/>
            <person name="Baker S."/>
            <person name="Barry K."/>
            <person name="Bills G."/>
            <person name="Bluhm B."/>
            <person name="Cannon C."/>
            <person name="Castanera R."/>
            <person name="Culley D."/>
            <person name="Daum C."/>
            <person name="Ezra D."/>
            <person name="Gonzalez J."/>
            <person name="Henrissat B."/>
            <person name="Kuo A."/>
            <person name="Liang C."/>
            <person name="Lipzen A."/>
            <person name="Lutzoni F."/>
            <person name="Magnuson J."/>
            <person name="Mondo S."/>
            <person name="Nolan M."/>
            <person name="Ohm R."/>
            <person name="Pangilinan J."/>
            <person name="Park H.-J."/>
            <person name="Ramirez L."/>
            <person name="Alfaro M."/>
            <person name="Sun H."/>
            <person name="Tritt A."/>
            <person name="Yoshinaga Y."/>
            <person name="Zwiers L.-H."/>
            <person name="Turgeon B."/>
            <person name="Goodwin S."/>
            <person name="Spatafora J."/>
            <person name="Crous P."/>
            <person name="Grigoriev I."/>
        </authorList>
    </citation>
    <scope>NUCLEOTIDE SEQUENCE</scope>
    <source>
        <strain evidence="6">CBS 113389</strain>
    </source>
</reference>
<dbReference type="GO" id="GO:0004364">
    <property type="term" value="F:glutathione transferase activity"/>
    <property type="evidence" value="ECO:0007669"/>
    <property type="project" value="TreeGrafter"/>
</dbReference>
<feature type="transmembrane region" description="Helical" evidence="5">
    <location>
        <begin position="89"/>
        <end position="114"/>
    </location>
</feature>
<proteinExistence type="predicted"/>
<dbReference type="OrthoDB" id="410651at2759"/>
<evidence type="ECO:0000256" key="2">
    <source>
        <dbReference type="ARBA" id="ARBA00022692"/>
    </source>
</evidence>
<dbReference type="GeneID" id="54470976"/>
<organism evidence="6 7">
    <name type="scientific">Neohortaea acidophila</name>
    <dbReference type="NCBI Taxonomy" id="245834"/>
    <lineage>
        <taxon>Eukaryota</taxon>
        <taxon>Fungi</taxon>
        <taxon>Dikarya</taxon>
        <taxon>Ascomycota</taxon>
        <taxon>Pezizomycotina</taxon>
        <taxon>Dothideomycetes</taxon>
        <taxon>Dothideomycetidae</taxon>
        <taxon>Mycosphaerellales</taxon>
        <taxon>Teratosphaeriaceae</taxon>
        <taxon>Neohortaea</taxon>
    </lineage>
</organism>
<dbReference type="Pfam" id="PF01124">
    <property type="entry name" value="MAPEG"/>
    <property type="match status" value="1"/>
</dbReference>
<evidence type="ECO:0000256" key="1">
    <source>
        <dbReference type="ARBA" id="ARBA00004141"/>
    </source>
</evidence>
<evidence type="ECO:0000313" key="7">
    <source>
        <dbReference type="Proteomes" id="UP000799767"/>
    </source>
</evidence>
<keyword evidence="7" id="KW-1185">Reference proteome</keyword>
<dbReference type="EMBL" id="MU001638">
    <property type="protein sequence ID" value="KAF2481368.1"/>
    <property type="molecule type" value="Genomic_DNA"/>
</dbReference>
<protein>
    <recommendedName>
        <fullName evidence="8">Membrane-associated proteins in eicosanoid and glutathione metabolism</fullName>
    </recommendedName>
</protein>
<keyword evidence="2 5" id="KW-0812">Transmembrane</keyword>
<accession>A0A6A6PMM8</accession>
<dbReference type="GO" id="GO:0005635">
    <property type="term" value="C:nuclear envelope"/>
    <property type="evidence" value="ECO:0007669"/>
    <property type="project" value="TreeGrafter"/>
</dbReference>
<keyword evidence="4 5" id="KW-0472">Membrane</keyword>
<dbReference type="GO" id="GO:0016020">
    <property type="term" value="C:membrane"/>
    <property type="evidence" value="ECO:0007669"/>
    <property type="project" value="UniProtKB-SubCell"/>
</dbReference>
<dbReference type="PANTHER" id="PTHR10250:SF26">
    <property type="entry name" value="GLUTATHIONE S-TRANSFERASE 3, MITOCHONDRIAL"/>
    <property type="match status" value="1"/>
</dbReference>
<dbReference type="GO" id="GO:0005783">
    <property type="term" value="C:endoplasmic reticulum"/>
    <property type="evidence" value="ECO:0007669"/>
    <property type="project" value="TreeGrafter"/>
</dbReference>
<evidence type="ECO:0000256" key="5">
    <source>
        <dbReference type="SAM" id="Phobius"/>
    </source>
</evidence>
<evidence type="ECO:0000256" key="3">
    <source>
        <dbReference type="ARBA" id="ARBA00022989"/>
    </source>
</evidence>
<evidence type="ECO:0000256" key="4">
    <source>
        <dbReference type="ARBA" id="ARBA00023136"/>
    </source>
</evidence>
<dbReference type="Gene3D" id="1.20.120.550">
    <property type="entry name" value="Membrane associated eicosanoid/glutathione metabolism-like domain"/>
    <property type="match status" value="1"/>
</dbReference>
<feature type="transmembrane region" description="Helical" evidence="5">
    <location>
        <begin position="134"/>
        <end position="155"/>
    </location>
</feature>
<dbReference type="InterPro" id="IPR050997">
    <property type="entry name" value="MAPEG"/>
</dbReference>
<keyword evidence="3 5" id="KW-1133">Transmembrane helix</keyword>